<gene>
    <name evidence="2" type="ORF">C3942_12535</name>
</gene>
<sequence>MLDGMNRSALVFIALGIAVLAGLFLLLRPEAGPPGAAPAAPPEAAIKPPPGALPGEPGPVPPGSEPLPDAPAMTAEWVVRQGRRESGPAVVVLQAGDEVELRVTSDHDDELHLHGYDLSMPLRAGQTGSLRFRAGHSGRFELELHHHHLELAALEVRPQ</sequence>
<keyword evidence="3" id="KW-1185">Reference proteome</keyword>
<proteinExistence type="predicted"/>
<dbReference type="InterPro" id="IPR008972">
    <property type="entry name" value="Cupredoxin"/>
</dbReference>
<feature type="region of interest" description="Disordered" evidence="1">
    <location>
        <begin position="33"/>
        <end position="70"/>
    </location>
</feature>
<dbReference type="AlphaFoldDB" id="A0A2S5TF56"/>
<accession>A0A2S5TF56</accession>
<evidence type="ECO:0000313" key="2">
    <source>
        <dbReference type="EMBL" id="PPE73620.1"/>
    </source>
</evidence>
<dbReference type="EMBL" id="PSNW01000006">
    <property type="protein sequence ID" value="PPE73620.1"/>
    <property type="molecule type" value="Genomic_DNA"/>
</dbReference>
<organism evidence="2 3">
    <name type="scientific">Solimonas fluminis</name>
    <dbReference type="NCBI Taxonomy" id="2086571"/>
    <lineage>
        <taxon>Bacteria</taxon>
        <taxon>Pseudomonadati</taxon>
        <taxon>Pseudomonadota</taxon>
        <taxon>Gammaproteobacteria</taxon>
        <taxon>Nevskiales</taxon>
        <taxon>Nevskiaceae</taxon>
        <taxon>Solimonas</taxon>
    </lineage>
</organism>
<dbReference type="Gene3D" id="2.60.40.420">
    <property type="entry name" value="Cupredoxins - blue copper proteins"/>
    <property type="match status" value="1"/>
</dbReference>
<dbReference type="SUPFAM" id="SSF49503">
    <property type="entry name" value="Cupredoxins"/>
    <property type="match status" value="1"/>
</dbReference>
<feature type="compositionally biased region" description="Pro residues" evidence="1">
    <location>
        <begin position="33"/>
        <end position="69"/>
    </location>
</feature>
<reference evidence="2 3" key="1">
    <citation type="submission" date="2018-02" db="EMBL/GenBank/DDBJ databases">
        <title>Genome sequencing of Solimonas sp. HR-BB.</title>
        <authorList>
            <person name="Lee Y."/>
            <person name="Jeon C.O."/>
        </authorList>
    </citation>
    <scope>NUCLEOTIDE SEQUENCE [LARGE SCALE GENOMIC DNA]</scope>
    <source>
        <strain evidence="2 3">HR-BB</strain>
    </source>
</reference>
<evidence type="ECO:0000313" key="3">
    <source>
        <dbReference type="Proteomes" id="UP000238220"/>
    </source>
</evidence>
<comment type="caution">
    <text evidence="2">The sequence shown here is derived from an EMBL/GenBank/DDBJ whole genome shotgun (WGS) entry which is preliminary data.</text>
</comment>
<protein>
    <recommendedName>
        <fullName evidence="4">EfeO-type cupredoxin-like domain-containing protein</fullName>
    </recommendedName>
</protein>
<name>A0A2S5TF56_9GAMM</name>
<dbReference type="Proteomes" id="UP000238220">
    <property type="component" value="Unassembled WGS sequence"/>
</dbReference>
<evidence type="ECO:0008006" key="4">
    <source>
        <dbReference type="Google" id="ProtNLM"/>
    </source>
</evidence>
<evidence type="ECO:0000256" key="1">
    <source>
        <dbReference type="SAM" id="MobiDB-lite"/>
    </source>
</evidence>